<organism evidence="2 3">
    <name type="scientific">Puccinia graminis f. sp. tritici</name>
    <dbReference type="NCBI Taxonomy" id="56615"/>
    <lineage>
        <taxon>Eukaryota</taxon>
        <taxon>Fungi</taxon>
        <taxon>Dikarya</taxon>
        <taxon>Basidiomycota</taxon>
        <taxon>Pucciniomycotina</taxon>
        <taxon>Pucciniomycetes</taxon>
        <taxon>Pucciniales</taxon>
        <taxon>Pucciniaceae</taxon>
        <taxon>Puccinia</taxon>
    </lineage>
</organism>
<gene>
    <name evidence="2" type="primary">MSH4_3</name>
    <name evidence="2" type="ORF">PGTUg99_012431</name>
</gene>
<dbReference type="EMBL" id="VDEP01000204">
    <property type="protein sequence ID" value="KAA1124225.1"/>
    <property type="molecule type" value="Genomic_DNA"/>
</dbReference>
<proteinExistence type="predicted"/>
<evidence type="ECO:0000313" key="3">
    <source>
        <dbReference type="Proteomes" id="UP000325313"/>
    </source>
</evidence>
<accession>A0A5B0RH60</accession>
<protein>
    <submittedName>
        <fullName evidence="2">MutS protein msh4</fullName>
    </submittedName>
</protein>
<sequence>MEAMVRTSSGIRKHAIILIACLFQGIELASIAALPPDVMSRAKQISEEMSGLSTEVEKNSTTNKVLRRRKVLLEVCTNLKNLANHSKLPSPELGKFLKDYQRDTIHCLQPDEDMLSLES</sequence>
<dbReference type="Proteomes" id="UP000325313">
    <property type="component" value="Unassembled WGS sequence"/>
</dbReference>
<comment type="caution">
    <text evidence="2">The sequence shown here is derived from an EMBL/GenBank/DDBJ whole genome shotgun (WGS) entry which is preliminary data.</text>
</comment>
<reference evidence="2 3" key="1">
    <citation type="submission" date="2019-05" db="EMBL/GenBank/DDBJ databases">
        <title>Emergence of the Ug99 lineage of the wheat stem rust pathogen through somatic hybridization.</title>
        <authorList>
            <person name="Li F."/>
            <person name="Upadhyaya N.M."/>
            <person name="Sperschneider J."/>
            <person name="Matny O."/>
            <person name="Nguyen-Phuc H."/>
            <person name="Mago R."/>
            <person name="Raley C."/>
            <person name="Miller M.E."/>
            <person name="Silverstein K.A.T."/>
            <person name="Henningsen E."/>
            <person name="Hirsch C.D."/>
            <person name="Visser B."/>
            <person name="Pretorius Z.A."/>
            <person name="Steffenson B.J."/>
            <person name="Schwessinger B."/>
            <person name="Dodds P.N."/>
            <person name="Figueroa M."/>
        </authorList>
    </citation>
    <scope>NUCLEOTIDE SEQUENCE [LARGE SCALE GENOMIC DNA]</scope>
    <source>
        <strain evidence="2 3">Ug99</strain>
    </source>
</reference>
<dbReference type="AlphaFoldDB" id="A0A5B0RH60"/>
<feature type="signal peptide" evidence="1">
    <location>
        <begin position="1"/>
        <end position="33"/>
    </location>
</feature>
<evidence type="ECO:0000313" key="2">
    <source>
        <dbReference type="EMBL" id="KAA1124225.1"/>
    </source>
</evidence>
<name>A0A5B0RH60_PUCGR</name>
<feature type="chain" id="PRO_5022689159" evidence="1">
    <location>
        <begin position="34"/>
        <end position="119"/>
    </location>
</feature>
<keyword evidence="1" id="KW-0732">Signal</keyword>
<evidence type="ECO:0000256" key="1">
    <source>
        <dbReference type="SAM" id="SignalP"/>
    </source>
</evidence>